<comment type="caution">
    <text evidence="2">The sequence shown here is derived from an EMBL/GenBank/DDBJ whole genome shotgun (WGS) entry which is preliminary data.</text>
</comment>
<dbReference type="InterPro" id="IPR013103">
    <property type="entry name" value="RVT_2"/>
</dbReference>
<gene>
    <name evidence="2" type="ORF">Tci_860031</name>
</gene>
<evidence type="ECO:0000259" key="1">
    <source>
        <dbReference type="Pfam" id="PF07727"/>
    </source>
</evidence>
<name>A0A699RXD1_TANCI</name>
<feature type="domain" description="Reverse transcriptase Ty1/copia-type" evidence="1">
    <location>
        <begin position="1"/>
        <end position="49"/>
    </location>
</feature>
<dbReference type="Pfam" id="PF07727">
    <property type="entry name" value="RVT_2"/>
    <property type="match status" value="1"/>
</dbReference>
<evidence type="ECO:0000313" key="2">
    <source>
        <dbReference type="EMBL" id="GFC88061.1"/>
    </source>
</evidence>
<reference evidence="2" key="1">
    <citation type="journal article" date="2019" name="Sci. Rep.">
        <title>Draft genome of Tanacetum cinerariifolium, the natural source of mosquito coil.</title>
        <authorList>
            <person name="Yamashiro T."/>
            <person name="Shiraishi A."/>
            <person name="Satake H."/>
            <person name="Nakayama K."/>
        </authorList>
    </citation>
    <scope>NUCLEOTIDE SEQUENCE</scope>
</reference>
<dbReference type="EMBL" id="BKCJ011113610">
    <property type="protein sequence ID" value="GFC88061.1"/>
    <property type="molecule type" value="Genomic_DNA"/>
</dbReference>
<proteinExistence type="predicted"/>
<sequence length="114" mass="12960">GIDYDEVFAPVARIEMVRVILALAGSSGWWVHHLDVKSAFLNERLEEGVQHETGITLKQDAYAKNILNKTWMMDCNATRSPMEHKLKLSKDEERELADPTEYRSIVGALSEKDT</sequence>
<dbReference type="AlphaFoldDB" id="A0A699RXD1"/>
<accession>A0A699RXD1</accession>
<protein>
    <recommendedName>
        <fullName evidence="1">Reverse transcriptase Ty1/copia-type domain-containing protein</fullName>
    </recommendedName>
</protein>
<organism evidence="2">
    <name type="scientific">Tanacetum cinerariifolium</name>
    <name type="common">Dalmatian daisy</name>
    <name type="synonym">Chrysanthemum cinerariifolium</name>
    <dbReference type="NCBI Taxonomy" id="118510"/>
    <lineage>
        <taxon>Eukaryota</taxon>
        <taxon>Viridiplantae</taxon>
        <taxon>Streptophyta</taxon>
        <taxon>Embryophyta</taxon>
        <taxon>Tracheophyta</taxon>
        <taxon>Spermatophyta</taxon>
        <taxon>Magnoliopsida</taxon>
        <taxon>eudicotyledons</taxon>
        <taxon>Gunneridae</taxon>
        <taxon>Pentapetalae</taxon>
        <taxon>asterids</taxon>
        <taxon>campanulids</taxon>
        <taxon>Asterales</taxon>
        <taxon>Asteraceae</taxon>
        <taxon>Asteroideae</taxon>
        <taxon>Anthemideae</taxon>
        <taxon>Anthemidinae</taxon>
        <taxon>Tanacetum</taxon>
    </lineage>
</organism>
<feature type="non-terminal residue" evidence="2">
    <location>
        <position position="1"/>
    </location>
</feature>